<comment type="similarity">
    <text evidence="4">Belongs to the CobB/CobQ family. CobQ subfamily.</text>
</comment>
<evidence type="ECO:0000259" key="6">
    <source>
        <dbReference type="Pfam" id="PF07685"/>
    </source>
</evidence>
<feature type="domain" description="CobB/CobQ-like glutamine amidotransferase" evidence="6">
    <location>
        <begin position="262"/>
        <end position="469"/>
    </location>
</feature>
<dbReference type="Pfam" id="PF07685">
    <property type="entry name" value="GATase_3"/>
    <property type="match status" value="1"/>
</dbReference>
<dbReference type="InterPro" id="IPR011698">
    <property type="entry name" value="GATase_3"/>
</dbReference>
<evidence type="ECO:0000259" key="5">
    <source>
        <dbReference type="Pfam" id="PF01656"/>
    </source>
</evidence>
<dbReference type="GO" id="GO:0015420">
    <property type="term" value="F:ABC-type vitamin B12 transporter activity"/>
    <property type="evidence" value="ECO:0007669"/>
    <property type="project" value="UniProtKB-UniRule"/>
</dbReference>
<feature type="active site" evidence="4">
    <location>
        <position position="462"/>
    </location>
</feature>
<dbReference type="NCBIfam" id="TIGR00313">
    <property type="entry name" value="cobQ"/>
    <property type="match status" value="1"/>
</dbReference>
<dbReference type="NCBIfam" id="NF001989">
    <property type="entry name" value="PRK00784.1"/>
    <property type="match status" value="1"/>
</dbReference>
<feature type="domain" description="CobQ/CobB/MinD/ParA nucleotide binding" evidence="5">
    <location>
        <begin position="8"/>
        <end position="239"/>
    </location>
</feature>
<organism evidence="7 8">
    <name type="scientific">Halanaerobium salsuginis</name>
    <dbReference type="NCBI Taxonomy" id="29563"/>
    <lineage>
        <taxon>Bacteria</taxon>
        <taxon>Bacillati</taxon>
        <taxon>Bacillota</taxon>
        <taxon>Clostridia</taxon>
        <taxon>Halanaerobiales</taxon>
        <taxon>Halanaerobiaceae</taxon>
        <taxon>Halanaerobium</taxon>
    </lineage>
</organism>
<dbReference type="RefSeq" id="WP_089861988.1">
    <property type="nucleotide sequence ID" value="NZ_FOTI01000028.1"/>
</dbReference>
<dbReference type="SUPFAM" id="SSF52317">
    <property type="entry name" value="Class I glutamine amidotransferase-like"/>
    <property type="match status" value="1"/>
</dbReference>
<dbReference type="GO" id="GO:0003824">
    <property type="term" value="F:catalytic activity"/>
    <property type="evidence" value="ECO:0007669"/>
    <property type="project" value="InterPro"/>
</dbReference>
<dbReference type="InterPro" id="IPR002586">
    <property type="entry name" value="CobQ/CobB/MinD/ParA_Nub-bd_dom"/>
</dbReference>
<reference evidence="7 8" key="1">
    <citation type="submission" date="2016-10" db="EMBL/GenBank/DDBJ databases">
        <authorList>
            <person name="de Groot N.N."/>
        </authorList>
    </citation>
    <scope>NUCLEOTIDE SEQUENCE [LARGE SCALE GENOMIC DNA]</scope>
    <source>
        <strain evidence="7 8">ATCC 51327</strain>
    </source>
</reference>
<dbReference type="STRING" id="29563.SAMN02983006_01912"/>
<evidence type="ECO:0000256" key="2">
    <source>
        <dbReference type="ARBA" id="ARBA00022573"/>
    </source>
</evidence>
<dbReference type="InterPro" id="IPR027417">
    <property type="entry name" value="P-loop_NTPase"/>
</dbReference>
<dbReference type="UniPathway" id="UPA00148"/>
<dbReference type="EMBL" id="FOTI01000028">
    <property type="protein sequence ID" value="SFL73990.1"/>
    <property type="molecule type" value="Genomic_DNA"/>
</dbReference>
<dbReference type="HAMAP" id="MF_00028">
    <property type="entry name" value="CobQ"/>
    <property type="match status" value="1"/>
</dbReference>
<comment type="pathway">
    <text evidence="1 4">Cofactor biosynthesis; adenosylcobalamin biosynthesis.</text>
</comment>
<evidence type="ECO:0000313" key="8">
    <source>
        <dbReference type="Proteomes" id="UP000199006"/>
    </source>
</evidence>
<dbReference type="OrthoDB" id="9808302at2"/>
<dbReference type="PANTHER" id="PTHR21343">
    <property type="entry name" value="DETHIOBIOTIN SYNTHETASE"/>
    <property type="match status" value="1"/>
</dbReference>
<dbReference type="InterPro" id="IPR004459">
    <property type="entry name" value="CobQ_synth"/>
</dbReference>
<accession>A0A1I4K5F6</accession>
<evidence type="ECO:0000256" key="4">
    <source>
        <dbReference type="HAMAP-Rule" id="MF_00028"/>
    </source>
</evidence>
<dbReference type="GO" id="GO:0009236">
    <property type="term" value="P:cobalamin biosynthetic process"/>
    <property type="evidence" value="ECO:0007669"/>
    <property type="project" value="UniProtKB-UniRule"/>
</dbReference>
<dbReference type="SUPFAM" id="SSF52540">
    <property type="entry name" value="P-loop containing nucleoside triphosphate hydrolases"/>
    <property type="match status" value="1"/>
</dbReference>
<name>A0A1I4K5F6_9FIRM</name>
<keyword evidence="3 4" id="KW-0315">Glutamine amidotransferase</keyword>
<dbReference type="AlphaFoldDB" id="A0A1I4K5F6"/>
<dbReference type="InterPro" id="IPR029062">
    <property type="entry name" value="Class_I_gatase-like"/>
</dbReference>
<evidence type="ECO:0000256" key="3">
    <source>
        <dbReference type="ARBA" id="ARBA00022962"/>
    </source>
</evidence>
<dbReference type="PROSITE" id="PS51274">
    <property type="entry name" value="GATASE_COBBQ"/>
    <property type="match status" value="1"/>
</dbReference>
<evidence type="ECO:0000313" key="7">
    <source>
        <dbReference type="EMBL" id="SFL73990.1"/>
    </source>
</evidence>
<dbReference type="Gene3D" id="3.40.50.300">
    <property type="entry name" value="P-loop containing nucleotide triphosphate hydrolases"/>
    <property type="match status" value="1"/>
</dbReference>
<sequence>MYRQAKTLMIQGTASDTGKSFIVTGLCRLLANQGIDVVPFKAWNMSLNSAITTTGAEIGFAQFLQAQAAYKTATADMQPVLLKPLGIGKCQLILQGEVVFTGPYQVIKKDYQSQMQRVIQQSLSNLISQHQFVILEGAGSPVELNRQGPDLANMYTALLNQTPVVLASSIEQGGSLAALVGTIKLFRPAERELVKGLLINKFRGDYNILEPALDFLSNYTKKPMLGVLPYFKKINLPEEDSASLKFRSKTSLNKTNKNNLIKIAVLKLPQLANFTDFKALELENHVELSYLTAQADLAGYDLIIIPGSKTTMADLNYLKSSGLAEQIKLAVAQGKMVIGICGGYQMLGQKIIDQAGTESELSEIAGLGLLPIKTEFYTNKTTQQVKAVLNPVLAESQSSFLKELSTAELSGYEIHQGQTTYLTKRTAHLFELQPIESSKSCNKIIKDGAVNTAGNCLGTYLHDLFSNDSFRSKLLTFLWQKKTKLKISSNNSYQADFKAARFSLSYQQELERNFDLLAAGLAEKLNFEIIGLKLN</sequence>
<dbReference type="Proteomes" id="UP000199006">
    <property type="component" value="Unassembled WGS sequence"/>
</dbReference>
<keyword evidence="8" id="KW-1185">Reference proteome</keyword>
<protein>
    <recommendedName>
        <fullName evidence="4">Cobyric acid synthase</fullName>
    </recommendedName>
</protein>
<proteinExistence type="inferred from homology"/>
<feature type="active site" description="Nucleophile" evidence="4">
    <location>
        <position position="341"/>
    </location>
</feature>
<comment type="function">
    <text evidence="4">Catalyzes amidations at positions B, D, E, and G on adenosylcobyrinic A,C-diamide. NH(2) groups are provided by glutamine, and one molecule of ATP is hydrogenolyzed for each amidation.</text>
</comment>
<evidence type="ECO:0000256" key="1">
    <source>
        <dbReference type="ARBA" id="ARBA00004953"/>
    </source>
</evidence>
<dbReference type="PANTHER" id="PTHR21343:SF1">
    <property type="entry name" value="COBYRIC ACID SYNTHASE"/>
    <property type="match status" value="1"/>
</dbReference>
<dbReference type="InterPro" id="IPR033949">
    <property type="entry name" value="CobQ_GATase1"/>
</dbReference>
<gene>
    <name evidence="4" type="primary">cobQ</name>
    <name evidence="7" type="ORF">SAMN02983006_01912</name>
</gene>
<dbReference type="Gene3D" id="3.40.50.880">
    <property type="match status" value="1"/>
</dbReference>
<dbReference type="Pfam" id="PF01656">
    <property type="entry name" value="CbiA"/>
    <property type="match status" value="1"/>
</dbReference>
<dbReference type="CDD" id="cd01750">
    <property type="entry name" value="GATase1_CobQ"/>
    <property type="match status" value="1"/>
</dbReference>
<keyword evidence="2 4" id="KW-0169">Cobalamin biosynthesis</keyword>